<proteinExistence type="predicted"/>
<protein>
    <submittedName>
        <fullName evidence="2">Uncharacterized protein</fullName>
    </submittedName>
</protein>
<comment type="caution">
    <text evidence="2">The sequence shown here is derived from an EMBL/GenBank/DDBJ whole genome shotgun (WGS) entry which is preliminary data.</text>
</comment>
<keyword evidence="1" id="KW-0732">Signal</keyword>
<feature type="signal peptide" evidence="1">
    <location>
        <begin position="1"/>
        <end position="24"/>
    </location>
</feature>
<accession>A0AA90UD87</accession>
<sequence>MKHSIKHSYFFSATAFLTLLTACATHTDDNVITTTPSPCVIAPDTANRAQLNMAFRVPAHYISRRSRLVITPQLLVGDTMTAECRPVALYSPIYNKKMERQRVLRGYYDPYEGHIIKVADVSQPMQFDYNESVQLPDGVDAARMVAVVSIDGCGECTGIDTIPLATITTPATLIDTRKQLQLAWIEPEFKIRPKKMEGKGVANLQFAINSHDINLGLGRNRSELEQMEAKLAPVLNDTLATLTSLRI</sequence>
<evidence type="ECO:0000313" key="2">
    <source>
        <dbReference type="EMBL" id="MQN11620.1"/>
    </source>
</evidence>
<dbReference type="PROSITE" id="PS51257">
    <property type="entry name" value="PROKAR_LIPOPROTEIN"/>
    <property type="match status" value="1"/>
</dbReference>
<reference evidence="3" key="1">
    <citation type="submission" date="2019-09" db="EMBL/GenBank/DDBJ databases">
        <title>Distinct polysaccharide growth profiles of human intestinal Prevotella copri isolates.</title>
        <authorList>
            <person name="Fehlner-Peach H."/>
            <person name="Magnabosco C."/>
            <person name="Raghavan V."/>
            <person name="Scher J.U."/>
            <person name="Tett A."/>
            <person name="Cox L.M."/>
            <person name="Gottsegen C."/>
            <person name="Watters A."/>
            <person name="Wiltshire- Gordon J.D."/>
            <person name="Segata N."/>
            <person name="Bonneau R."/>
            <person name="Littman D.R."/>
        </authorList>
    </citation>
    <scope>NUCLEOTIDE SEQUENCE [LARGE SCALE GENOMIC DNA]</scope>
    <source>
        <strain evidence="3">iAQ1179</strain>
    </source>
</reference>
<feature type="non-terminal residue" evidence="2">
    <location>
        <position position="247"/>
    </location>
</feature>
<name>A0AA90UD87_9BACT</name>
<dbReference type="EMBL" id="VZCW01000049">
    <property type="protein sequence ID" value="MQN11620.1"/>
    <property type="molecule type" value="Genomic_DNA"/>
</dbReference>
<dbReference type="AlphaFoldDB" id="A0AA90UD87"/>
<gene>
    <name evidence="2" type="ORF">F7D95_02035</name>
</gene>
<organism evidence="2 3">
    <name type="scientific">Segatella copri</name>
    <dbReference type="NCBI Taxonomy" id="165179"/>
    <lineage>
        <taxon>Bacteria</taxon>
        <taxon>Pseudomonadati</taxon>
        <taxon>Bacteroidota</taxon>
        <taxon>Bacteroidia</taxon>
        <taxon>Bacteroidales</taxon>
        <taxon>Prevotellaceae</taxon>
        <taxon>Segatella</taxon>
    </lineage>
</organism>
<evidence type="ECO:0000256" key="1">
    <source>
        <dbReference type="SAM" id="SignalP"/>
    </source>
</evidence>
<feature type="chain" id="PRO_5041637631" evidence="1">
    <location>
        <begin position="25"/>
        <end position="247"/>
    </location>
</feature>
<evidence type="ECO:0000313" key="3">
    <source>
        <dbReference type="Proteomes" id="UP000442105"/>
    </source>
</evidence>
<dbReference type="Proteomes" id="UP000442105">
    <property type="component" value="Unassembled WGS sequence"/>
</dbReference>